<reference evidence="2 3" key="1">
    <citation type="submission" date="2011-10" db="EMBL/GenBank/DDBJ databases">
        <title>The Genome Sequence of Actinomyces graevenitzii C83.</title>
        <authorList>
            <consortium name="The Broad Institute Genome Sequencing Platform"/>
            <consortium name="The Broad Institute Genome Sequencing Center for Infectious Disease"/>
            <person name="Earl A."/>
            <person name="Ward D."/>
            <person name="Feldgarden M."/>
            <person name="Gevers D."/>
            <person name="Sibley C.D."/>
            <person name="Field T.R."/>
            <person name="Grinwis M."/>
            <person name="Eshaghurshan C.S."/>
            <person name="Surette M.G."/>
            <person name="Young S.K."/>
            <person name="Zeng Q."/>
            <person name="Gargeya S."/>
            <person name="Fitzgerald M."/>
            <person name="Haas B."/>
            <person name="Abouelleil A."/>
            <person name="Alvarado L."/>
            <person name="Arachchi H.M."/>
            <person name="Berlin A."/>
            <person name="Brown A."/>
            <person name="Chapman S.B."/>
            <person name="Chen Z."/>
            <person name="Dunbar C."/>
            <person name="Freedman E."/>
            <person name="Gearin G."/>
            <person name="Goldberg J."/>
            <person name="Griggs A."/>
            <person name="Gujja S."/>
            <person name="Heiman D."/>
            <person name="Howarth C."/>
            <person name="Larson L."/>
            <person name="Lui A."/>
            <person name="MacDonald P.J.P."/>
            <person name="Montmayeur A."/>
            <person name="Murphy C."/>
            <person name="Neiman D."/>
            <person name="Pearson M."/>
            <person name="Priest M."/>
            <person name="Roberts A."/>
            <person name="Saif S."/>
            <person name="Shea T."/>
            <person name="Shenoy N."/>
            <person name="Sisk P."/>
            <person name="Stolte C."/>
            <person name="Sykes S."/>
            <person name="Wortman J."/>
            <person name="Nusbaum C."/>
            <person name="Birren B."/>
        </authorList>
    </citation>
    <scope>NUCLEOTIDE SEQUENCE [LARGE SCALE GENOMIC DNA]</scope>
    <source>
        <strain evidence="2 3">C83</strain>
    </source>
</reference>
<proteinExistence type="predicted"/>
<dbReference type="Pfam" id="PF13683">
    <property type="entry name" value="rve_3"/>
    <property type="match status" value="1"/>
</dbReference>
<dbReference type="InterPro" id="IPR050900">
    <property type="entry name" value="Transposase_IS3/IS150/IS904"/>
</dbReference>
<dbReference type="InterPro" id="IPR001584">
    <property type="entry name" value="Integrase_cat-core"/>
</dbReference>
<comment type="caution">
    <text evidence="2">The sequence shown here is derived from an EMBL/GenBank/DDBJ whole genome shotgun (WGS) entry which is preliminary data.</text>
</comment>
<dbReference type="InterPro" id="IPR012337">
    <property type="entry name" value="RNaseH-like_sf"/>
</dbReference>
<dbReference type="HOGENOM" id="CLU_027402_41_1_11"/>
<evidence type="ECO:0000259" key="1">
    <source>
        <dbReference type="Pfam" id="PF13683"/>
    </source>
</evidence>
<dbReference type="EMBL" id="ACRN01000012">
    <property type="protein sequence ID" value="EHM87603.1"/>
    <property type="molecule type" value="Genomic_DNA"/>
</dbReference>
<dbReference type="GO" id="GO:0003676">
    <property type="term" value="F:nucleic acid binding"/>
    <property type="evidence" value="ECO:0007669"/>
    <property type="project" value="InterPro"/>
</dbReference>
<dbReference type="STRING" id="435830.HMPREF0045_01474"/>
<dbReference type="SUPFAM" id="SSF53098">
    <property type="entry name" value="Ribonuclease H-like"/>
    <property type="match status" value="1"/>
</dbReference>
<dbReference type="PATRIC" id="fig|435830.3.peg.1418"/>
<organism evidence="2 3">
    <name type="scientific">Actinomyces graevenitzii C83</name>
    <dbReference type="NCBI Taxonomy" id="435830"/>
    <lineage>
        <taxon>Bacteria</taxon>
        <taxon>Bacillati</taxon>
        <taxon>Actinomycetota</taxon>
        <taxon>Actinomycetes</taxon>
        <taxon>Actinomycetales</taxon>
        <taxon>Actinomycetaceae</taxon>
        <taxon>Actinomyces</taxon>
    </lineage>
</organism>
<evidence type="ECO:0000313" key="3">
    <source>
        <dbReference type="Proteomes" id="UP000003822"/>
    </source>
</evidence>
<keyword evidence="3" id="KW-1185">Reference proteome</keyword>
<gene>
    <name evidence="2" type="ORF">HMPREF0045_01474</name>
</gene>
<protein>
    <recommendedName>
        <fullName evidence="1">Integrase catalytic domain-containing protein</fullName>
    </recommendedName>
</protein>
<dbReference type="Proteomes" id="UP000003822">
    <property type="component" value="Unassembled WGS sequence"/>
</dbReference>
<dbReference type="Gene3D" id="3.30.420.10">
    <property type="entry name" value="Ribonuclease H-like superfamily/Ribonuclease H"/>
    <property type="match status" value="1"/>
</dbReference>
<name>G9PGV0_9ACTO</name>
<dbReference type="GO" id="GO:0015074">
    <property type="term" value="P:DNA integration"/>
    <property type="evidence" value="ECO:0007669"/>
    <property type="project" value="InterPro"/>
</dbReference>
<dbReference type="InterPro" id="IPR036397">
    <property type="entry name" value="RNaseH_sf"/>
</dbReference>
<dbReference type="PANTHER" id="PTHR46889:SF4">
    <property type="entry name" value="TRANSPOSASE INSO FOR INSERTION SEQUENCE ELEMENT IS911B-RELATED"/>
    <property type="match status" value="1"/>
</dbReference>
<dbReference type="PANTHER" id="PTHR46889">
    <property type="entry name" value="TRANSPOSASE INSF FOR INSERTION SEQUENCE IS3B-RELATED"/>
    <property type="match status" value="1"/>
</dbReference>
<dbReference type="eggNOG" id="COG2801">
    <property type="taxonomic scope" value="Bacteria"/>
</dbReference>
<dbReference type="AlphaFoldDB" id="G9PGV0"/>
<accession>G9PGV0</accession>
<evidence type="ECO:0000313" key="2">
    <source>
        <dbReference type="EMBL" id="EHM87603.1"/>
    </source>
</evidence>
<sequence>MAAATRGGFPAGVVLHADRGTQVTSQKLAAYMRAVKGTVSMGQAGVCWDNAIAESLWATFTTEYYYRRAFTTRDQVYTGVTTWIEDFYNHH</sequence>
<feature type="domain" description="Integrase catalytic" evidence="1">
    <location>
        <begin position="39"/>
        <end position="90"/>
    </location>
</feature>